<reference evidence="2 3" key="1">
    <citation type="submission" date="2010-12" db="EMBL/GenBank/DDBJ databases">
        <title>The Genome Sequence of Coprobacillus sp. strain 29_1.</title>
        <authorList>
            <consortium name="The Broad Institute Genome Sequencing Platform"/>
            <person name="Earl A."/>
            <person name="Ward D."/>
            <person name="Feldgarden M."/>
            <person name="Gevers D."/>
            <person name="Daigneault M."/>
            <person name="Sibley C.D."/>
            <person name="White A."/>
            <person name="Strauss J."/>
            <person name="Allen-Vercoe E."/>
            <person name="Young S.K."/>
            <person name="Zeng Q."/>
            <person name="Gargeya S."/>
            <person name="Fitzgerald M."/>
            <person name="Haas B."/>
            <person name="Abouelleil A."/>
            <person name="Alvarado L."/>
            <person name="Arachchi H.M."/>
            <person name="Berlin A."/>
            <person name="Brown A."/>
            <person name="Chapman S.B."/>
            <person name="Chen Z."/>
            <person name="Dunbar C."/>
            <person name="Freedman E."/>
            <person name="Gearin G."/>
            <person name="Gellesch M."/>
            <person name="Goldberg J."/>
            <person name="Griggs A."/>
            <person name="Gujja S."/>
            <person name="Heilman E."/>
            <person name="Heiman D."/>
            <person name="Howarth C."/>
            <person name="Larson L."/>
            <person name="Lui A."/>
            <person name="MacDonald P.J.P."/>
            <person name="Mehta T."/>
            <person name="Montmayeur A."/>
            <person name="Murphy C."/>
            <person name="Neiman D."/>
            <person name="Pearson M."/>
            <person name="Priest M."/>
            <person name="Roberts A."/>
            <person name="Saif S."/>
            <person name="Shea T."/>
            <person name="Shenoy N."/>
            <person name="Sisk P."/>
            <person name="Stolte C."/>
            <person name="Sykes S."/>
            <person name="White J."/>
            <person name="Yandava C."/>
            <person name="Nusbaum C."/>
            <person name="Birren B."/>
        </authorList>
    </citation>
    <scope>NUCLEOTIDE SEQUENCE [LARGE SCALE GENOMIC DNA]</scope>
    <source>
        <strain evidence="2 3">29_1</strain>
    </source>
</reference>
<name>E7GB33_9FIRM</name>
<dbReference type="InterPro" id="IPR031329">
    <property type="entry name" value="NEUT/ALK_ceramidase_N"/>
</dbReference>
<evidence type="ECO:0000259" key="1">
    <source>
        <dbReference type="Pfam" id="PF04734"/>
    </source>
</evidence>
<evidence type="ECO:0000313" key="2">
    <source>
        <dbReference type="EMBL" id="EFW04849.1"/>
    </source>
</evidence>
<accession>E7GB33</accession>
<dbReference type="STRING" id="100884.GCA_000269565_02068"/>
<organism evidence="2 3">
    <name type="scientific">Coprobacillus cateniformis</name>
    <dbReference type="NCBI Taxonomy" id="100884"/>
    <lineage>
        <taxon>Bacteria</taxon>
        <taxon>Bacillati</taxon>
        <taxon>Bacillota</taxon>
        <taxon>Erysipelotrichia</taxon>
        <taxon>Erysipelotrichales</taxon>
        <taxon>Coprobacillaceae</taxon>
        <taxon>Coprobacillus</taxon>
    </lineage>
</organism>
<evidence type="ECO:0000313" key="3">
    <source>
        <dbReference type="Proteomes" id="UP000003157"/>
    </source>
</evidence>
<proteinExistence type="predicted"/>
<sequence length="409" mass="46633">MKIGYHKYKITPTGAVHMAGYGRQKKSTGILDPIEINTLVISIQNQFFILSILDSIIMENSVIIPVKNAISEKYNISQDQIIIGCIHTHSAPAYFKPFFENVEIEEELQQSLIIQFIDSINQAMTSLEDATYQLEKTTIKGLYGNRNEMNGYSNKDVIAIHFIKNNETLPFFTLLSMACHPTILNGTNLKLSADLIGAIRLLYQEKYQHECMIINGCCGDVSTRFYRQLSGEAELTRVSHEIIDQFNNLNEIYYPMTQIQSSHIVQEYTFDGRTHEFTQMKISELQKTIQEHPDSQDAFMAETLLKSLLLKVKMSPMTLSLKSNIVIMGKVIFISLPGDITAILGKRIQDAFSDYLVILIGYCENYSNYFVCEEDYGKYFETYISRLNKGNADTFIQSIINETNQLINA</sequence>
<dbReference type="RefSeq" id="WP_008789074.1">
    <property type="nucleotide sequence ID" value="NZ_AKCB01000001.1"/>
</dbReference>
<dbReference type="Pfam" id="PF04734">
    <property type="entry name" value="Ceramidase_alk"/>
    <property type="match status" value="1"/>
</dbReference>
<gene>
    <name evidence="2" type="ORF">HMPREF9488_01973</name>
</gene>
<comment type="caution">
    <text evidence="2">The sequence shown here is derived from an EMBL/GenBank/DDBJ whole genome shotgun (WGS) entry which is preliminary data.</text>
</comment>
<dbReference type="GeneID" id="78229915"/>
<dbReference type="HOGENOM" id="CLU_030011_0_0_9"/>
<dbReference type="eggNOG" id="COG3356">
    <property type="taxonomic scope" value="Bacteria"/>
</dbReference>
<dbReference type="Proteomes" id="UP000003157">
    <property type="component" value="Unassembled WGS sequence"/>
</dbReference>
<dbReference type="OrthoDB" id="337762at2"/>
<dbReference type="EMBL" id="ADKX01000033">
    <property type="protein sequence ID" value="EFW04849.1"/>
    <property type="molecule type" value="Genomic_DNA"/>
</dbReference>
<protein>
    <recommendedName>
        <fullName evidence="1">Neutral/alkaline non-lysosomal ceramidase N-terminal domain-containing protein</fullName>
    </recommendedName>
</protein>
<dbReference type="AlphaFoldDB" id="E7GB33"/>
<keyword evidence="3" id="KW-1185">Reference proteome</keyword>
<feature type="domain" description="Neutral/alkaline non-lysosomal ceramidase N-terminal" evidence="1">
    <location>
        <begin position="3"/>
        <end position="209"/>
    </location>
</feature>